<dbReference type="SUPFAM" id="SSF52540">
    <property type="entry name" value="P-loop containing nucleoside triphosphate hydrolases"/>
    <property type="match status" value="1"/>
</dbReference>
<feature type="domain" description="DUF3686" evidence="2">
    <location>
        <begin position="36"/>
        <end position="477"/>
    </location>
</feature>
<dbReference type="InterPro" id="IPR020958">
    <property type="entry name" value="DUF3686"/>
</dbReference>
<evidence type="ECO:0000313" key="4">
    <source>
        <dbReference type="EMBL" id="MFD1311903.1"/>
    </source>
</evidence>
<name>A0ABW3XQR1_9ACTN</name>
<comment type="caution">
    <text evidence="4">The sequence shown here is derived from an EMBL/GenBank/DDBJ whole genome shotgun (WGS) entry which is preliminary data.</text>
</comment>
<dbReference type="Pfam" id="PF25472">
    <property type="entry name" value="DUF7902"/>
    <property type="match status" value="1"/>
</dbReference>
<dbReference type="Pfam" id="PF00004">
    <property type="entry name" value="AAA"/>
    <property type="match status" value="1"/>
</dbReference>
<evidence type="ECO:0000259" key="3">
    <source>
        <dbReference type="Pfam" id="PF25472"/>
    </source>
</evidence>
<dbReference type="Proteomes" id="UP001597058">
    <property type="component" value="Unassembled WGS sequence"/>
</dbReference>
<dbReference type="InterPro" id="IPR027417">
    <property type="entry name" value="P-loop_NTPase"/>
</dbReference>
<evidence type="ECO:0000259" key="1">
    <source>
        <dbReference type="Pfam" id="PF00004"/>
    </source>
</evidence>
<dbReference type="EMBL" id="JBHTMM010000095">
    <property type="protein sequence ID" value="MFD1311903.1"/>
    <property type="molecule type" value="Genomic_DNA"/>
</dbReference>
<dbReference type="InterPro" id="IPR003959">
    <property type="entry name" value="ATPase_AAA_core"/>
</dbReference>
<dbReference type="RefSeq" id="WP_381330521.1">
    <property type="nucleotide sequence ID" value="NZ_JBHTMM010000095.1"/>
</dbReference>
<keyword evidence="5" id="KW-1185">Reference proteome</keyword>
<reference evidence="5" key="1">
    <citation type="journal article" date="2019" name="Int. J. Syst. Evol. Microbiol.">
        <title>The Global Catalogue of Microorganisms (GCM) 10K type strain sequencing project: providing services to taxonomists for standard genome sequencing and annotation.</title>
        <authorList>
            <consortium name="The Broad Institute Genomics Platform"/>
            <consortium name="The Broad Institute Genome Sequencing Center for Infectious Disease"/>
            <person name="Wu L."/>
            <person name="Ma J."/>
        </authorList>
    </citation>
    <scope>NUCLEOTIDE SEQUENCE [LARGE SCALE GENOMIC DNA]</scope>
    <source>
        <strain evidence="5">CGMCC 4.7020</strain>
    </source>
</reference>
<dbReference type="InterPro" id="IPR057224">
    <property type="entry name" value="DUF7902"/>
</dbReference>
<gene>
    <name evidence="4" type="ORF">ACFQ5X_39660</name>
</gene>
<accession>A0ABW3XQR1</accession>
<dbReference type="Pfam" id="PF12458">
    <property type="entry name" value="DUF3686"/>
    <property type="match status" value="1"/>
</dbReference>
<feature type="domain" description="DUF7902" evidence="3">
    <location>
        <begin position="598"/>
        <end position="681"/>
    </location>
</feature>
<sequence>MATGLQTGTLGTSTYDAVDTGTYEILRDRLAAQAAELARRADALNARRIEEFGSVRLELTGTERLRTEHPCVPRDVVAVGDSLLFGCVPRLGAKPETAVGDVFTLHDRDLNRLPEDAVPGLLNDPSFVREFAALYRYYRQARLLRLRRVDGRLLAVFQTGEKAGDIRVLRWALTADGQTSFLDARGDRDHVFPSLHDFAWVGTTREDHLLGRRPHVSVQGEAFVSTVGGALTVKVDDDTEAGEAIYAEPVDEPLQALADADIAYARVGALILLRIRPYKEDTHRYLVFNTLTRSVVRLDAIGHACRRLPEDQGIVFPGGYCLATGAYKTYDLDTADLEFEREVRAPNGEDVLYAFHARVDGRSLLLPYNMIREEVTTPLSCHGSALFDDGTLMVLRAGGDEPARVHPLQVWRSPYVSDTYAAATIGTGPLSRIGNADLVRGISDCLAITRAVAETTPTAEVYEALSAACVRAADASHWLDDDESGDLLAPLEAVRGTVEQVLAEFETVVALTRRASDALDEAAHRIAAVVRRLRGEAPRGATAWVDGLTELRHAQGHLLTLKELRYCDTTRIDELAAEVAADLVTFGQRVVAFLARDDAFAGYHADVEQLVADGESIATVAEAAPVTAQLDELAGGLHTVTEIVAGIDMADATVRTSVLERVAEVLGGLNRARATLDARRRTLLDHEGRAEFAAESALMGQAVTAALAMTDSPEACDEQLARILVRLENLESRFAEFDGFLSELAEQRTEAYEVFSARKQSLADARARRAEQLATSAARVLETIARRAASLTDADTVSAFFASDPMVAKVLRTADELRDLGDTVRAQELDGRLKAARQEAARALRDRTDLYAADGRTIRLGSHRFAVNTQPLDLTLVPHADGLAFALTGTDYRSPVTDPDFAATRPYWDRHLPSESLEVYRAEHLAARVLEEHGAAALAEAELPALVRKVEEGAYDEGYERGVHDHDATVILTELLPLYEQAGPLRHEPACRAAAQLFWAHATTLEARGTWTRRAVSLARARDTFGPAPAIAELAGELAAAIGAWSSPGERTASAAASYLFEELTCGRDGFALSAAARTLLDKFRHTVATSAYDEDLDELDDLAARRQLTEAWLSSYISSTGADVTPGDLAEAVAAELCPSLTRYEADAPLTARAEGLLGTHPRVAGRCLPLRLDEFLARTARFRELETPAFRAYQRRRNALVSAERARLRLDDHRPRTMASFVRGRLIDEVYLPLIGDNLAKQLGTADETKRTDTGGLLLLVSPPGYGKTTLMEYVADRLGLLLVKISGPALGRAVTSLDPAEAPNATARREVEKINFALAAGANTLLYLDDIQHTSPELLQKFIPLCDTTRRMEGVRDGEPHTYDLRGKRFAVCMAGNPYTESGSRFRVPDMLANRADVWNLGEVLTGKDDAFAVSFVENALTASPVLAQLAGRDPADLDLLIRLATADPSAQADRLTHPYAPAELERILAVLRHLLTARETILAINAAYIASAAQSDGARTEPPFQLQGSYRNMNKIAQRIQPVMNAAELAAVIDDHYAAEAQTLTTGAESNLLKLAELRGTLTDGQAGRWAVVKAAYVRTQSLGGPDGDPLMRAVAALGLLADRVAAVESAITRAADPRHVLANPSARHAAGRQEL</sequence>
<feature type="domain" description="ATPase AAA-type core" evidence="1">
    <location>
        <begin position="1260"/>
        <end position="1336"/>
    </location>
</feature>
<evidence type="ECO:0000259" key="2">
    <source>
        <dbReference type="Pfam" id="PF12458"/>
    </source>
</evidence>
<dbReference type="Gene3D" id="3.40.50.300">
    <property type="entry name" value="P-loop containing nucleotide triphosphate hydrolases"/>
    <property type="match status" value="1"/>
</dbReference>
<evidence type="ECO:0000313" key="5">
    <source>
        <dbReference type="Proteomes" id="UP001597058"/>
    </source>
</evidence>
<organism evidence="4 5">
    <name type="scientific">Streptomyces kaempferi</name>
    <dbReference type="NCBI Taxonomy" id="333725"/>
    <lineage>
        <taxon>Bacteria</taxon>
        <taxon>Bacillati</taxon>
        <taxon>Actinomycetota</taxon>
        <taxon>Actinomycetes</taxon>
        <taxon>Kitasatosporales</taxon>
        <taxon>Streptomycetaceae</taxon>
        <taxon>Streptomyces</taxon>
    </lineage>
</organism>
<protein>
    <submittedName>
        <fullName evidence="4">DNA repair ATPase</fullName>
    </submittedName>
</protein>
<proteinExistence type="predicted"/>